<reference evidence="1" key="1">
    <citation type="submission" date="2021-06" db="EMBL/GenBank/DDBJ databases">
        <authorList>
            <person name="Kallberg Y."/>
            <person name="Tangrot J."/>
            <person name="Rosling A."/>
        </authorList>
    </citation>
    <scope>NUCLEOTIDE SEQUENCE</scope>
    <source>
        <strain evidence="1">IA702</strain>
    </source>
</reference>
<accession>A0A9N9CL13</accession>
<feature type="non-terminal residue" evidence="1">
    <location>
        <position position="1"/>
    </location>
</feature>
<name>A0A9N9CL13_9GLOM</name>
<protein>
    <submittedName>
        <fullName evidence="1">10336_t:CDS:1</fullName>
    </submittedName>
</protein>
<dbReference type="EMBL" id="CAJVPJ010001905">
    <property type="protein sequence ID" value="CAG8607505.1"/>
    <property type="molecule type" value="Genomic_DNA"/>
</dbReference>
<evidence type="ECO:0000313" key="2">
    <source>
        <dbReference type="Proteomes" id="UP000789572"/>
    </source>
</evidence>
<sequence length="108" mass="11832">LMHNNKGQVADTEALGLSSGLSSEARGVAKHRMFRLRSHAGQREICSTEHHVSKKVFATAKSGDRITGLQSTLHADLPYLRVEQDYAMMGDNGSAKDNNLDIQVVLLE</sequence>
<proteinExistence type="predicted"/>
<evidence type="ECO:0000313" key="1">
    <source>
        <dbReference type="EMBL" id="CAG8607505.1"/>
    </source>
</evidence>
<dbReference type="AlphaFoldDB" id="A0A9N9CL13"/>
<dbReference type="Proteomes" id="UP000789572">
    <property type="component" value="Unassembled WGS sequence"/>
</dbReference>
<keyword evidence="2" id="KW-1185">Reference proteome</keyword>
<gene>
    <name evidence="1" type="ORF">POCULU_LOCUS7783</name>
</gene>
<organism evidence="1 2">
    <name type="scientific">Paraglomus occultum</name>
    <dbReference type="NCBI Taxonomy" id="144539"/>
    <lineage>
        <taxon>Eukaryota</taxon>
        <taxon>Fungi</taxon>
        <taxon>Fungi incertae sedis</taxon>
        <taxon>Mucoromycota</taxon>
        <taxon>Glomeromycotina</taxon>
        <taxon>Glomeromycetes</taxon>
        <taxon>Paraglomerales</taxon>
        <taxon>Paraglomeraceae</taxon>
        <taxon>Paraglomus</taxon>
    </lineage>
</organism>
<comment type="caution">
    <text evidence="1">The sequence shown here is derived from an EMBL/GenBank/DDBJ whole genome shotgun (WGS) entry which is preliminary data.</text>
</comment>